<sequence>MATQPPLVPGLSEITQPFLLSCASLAPGQLVKSQSLGMLDAMNALTVMDPRMDAGVVRGADSEVPWIQQEEEEEGMTVHELCAMIDRLVENESQGKKWLIANAHAGMKMLFNTGWPLVPTVFTSRHFRLLPSLRLRRTPFPSTITNNDLFHTIFLPYLEAYNLSLAYVWSELVTKLATYEGEDWMGDTAGLWAEGEEFGVGVGAEDVEDVLRGLMQVQEAVEAREIEGEGHQTRQAGK</sequence>
<proteinExistence type="predicted"/>
<evidence type="ECO:0000313" key="1">
    <source>
        <dbReference type="EMBL" id="KAJ9109320.1"/>
    </source>
</evidence>
<protein>
    <submittedName>
        <fullName evidence="1">Uncharacterized protein</fullName>
    </submittedName>
</protein>
<comment type="caution">
    <text evidence="1">The sequence shown here is derived from an EMBL/GenBank/DDBJ whole genome shotgun (WGS) entry which is preliminary data.</text>
</comment>
<dbReference type="EMBL" id="JASBWT010000001">
    <property type="protein sequence ID" value="KAJ9109320.1"/>
    <property type="molecule type" value="Genomic_DNA"/>
</dbReference>
<name>A0ACC2WDV6_9TREE</name>
<evidence type="ECO:0000313" key="2">
    <source>
        <dbReference type="Proteomes" id="UP001227268"/>
    </source>
</evidence>
<reference evidence="1" key="1">
    <citation type="submission" date="2023-04" db="EMBL/GenBank/DDBJ databases">
        <title>Draft Genome sequencing of Naganishia species isolated from polar environments using Oxford Nanopore Technology.</title>
        <authorList>
            <person name="Leo P."/>
            <person name="Venkateswaran K."/>
        </authorList>
    </citation>
    <scope>NUCLEOTIDE SEQUENCE</scope>
    <source>
        <strain evidence="1">MNA-CCFEE 5423</strain>
    </source>
</reference>
<dbReference type="Proteomes" id="UP001227268">
    <property type="component" value="Unassembled WGS sequence"/>
</dbReference>
<accession>A0ACC2WDV6</accession>
<keyword evidence="2" id="KW-1185">Reference proteome</keyword>
<gene>
    <name evidence="1" type="ORF">QFC21_000649</name>
</gene>
<organism evidence="1 2">
    <name type="scientific">Naganishia friedmannii</name>
    <dbReference type="NCBI Taxonomy" id="89922"/>
    <lineage>
        <taxon>Eukaryota</taxon>
        <taxon>Fungi</taxon>
        <taxon>Dikarya</taxon>
        <taxon>Basidiomycota</taxon>
        <taxon>Agaricomycotina</taxon>
        <taxon>Tremellomycetes</taxon>
        <taxon>Filobasidiales</taxon>
        <taxon>Filobasidiaceae</taxon>
        <taxon>Naganishia</taxon>
    </lineage>
</organism>